<protein>
    <submittedName>
        <fullName evidence="1">Glycosyltransferase, CAZy family GT8</fullName>
    </submittedName>
</protein>
<accession>A0A0A9G180</accession>
<name>A0A0A9G180_ARUDO</name>
<keyword evidence="1" id="KW-0808">Transferase</keyword>
<proteinExistence type="predicted"/>
<dbReference type="AlphaFoldDB" id="A0A0A9G180"/>
<organism evidence="1">
    <name type="scientific">Arundo donax</name>
    <name type="common">Giant reed</name>
    <name type="synonym">Donax arundinaceus</name>
    <dbReference type="NCBI Taxonomy" id="35708"/>
    <lineage>
        <taxon>Eukaryota</taxon>
        <taxon>Viridiplantae</taxon>
        <taxon>Streptophyta</taxon>
        <taxon>Embryophyta</taxon>
        <taxon>Tracheophyta</taxon>
        <taxon>Spermatophyta</taxon>
        <taxon>Magnoliopsida</taxon>
        <taxon>Liliopsida</taxon>
        <taxon>Poales</taxon>
        <taxon>Poaceae</taxon>
        <taxon>PACMAD clade</taxon>
        <taxon>Arundinoideae</taxon>
        <taxon>Arundineae</taxon>
        <taxon>Arundo</taxon>
    </lineage>
</organism>
<dbReference type="EMBL" id="GBRH01179629">
    <property type="protein sequence ID" value="JAE18267.1"/>
    <property type="molecule type" value="Transcribed_RNA"/>
</dbReference>
<evidence type="ECO:0000313" key="1">
    <source>
        <dbReference type="EMBL" id="JAE18267.1"/>
    </source>
</evidence>
<reference evidence="1" key="1">
    <citation type="submission" date="2014-09" db="EMBL/GenBank/DDBJ databases">
        <authorList>
            <person name="Magalhaes I.L.F."/>
            <person name="Oliveira U."/>
            <person name="Santos F.R."/>
            <person name="Vidigal T.H.D.A."/>
            <person name="Brescovit A.D."/>
            <person name="Santos A.J."/>
        </authorList>
    </citation>
    <scope>NUCLEOTIDE SEQUENCE</scope>
    <source>
        <tissue evidence="1">Shoot tissue taken approximately 20 cm above the soil surface</tissue>
    </source>
</reference>
<sequence length="89" mass="10821">MVQEKNLAQRREYFRQIKAQVVKCRSVSWILNALLLKSRIEITRQPLQILQAFDLDCGWTWWVRQKPHHHCRIIQCISYNMKHYRSGIL</sequence>
<reference evidence="1" key="2">
    <citation type="journal article" date="2015" name="Data Brief">
        <title>Shoot transcriptome of the giant reed, Arundo donax.</title>
        <authorList>
            <person name="Barrero R.A."/>
            <person name="Guerrero F.D."/>
            <person name="Moolhuijzen P."/>
            <person name="Goolsby J.A."/>
            <person name="Tidwell J."/>
            <person name="Bellgard S.E."/>
            <person name="Bellgard M.I."/>
        </authorList>
    </citation>
    <scope>NUCLEOTIDE SEQUENCE</scope>
    <source>
        <tissue evidence="1">Shoot tissue taken approximately 20 cm above the soil surface</tissue>
    </source>
</reference>
<dbReference type="GO" id="GO:0016740">
    <property type="term" value="F:transferase activity"/>
    <property type="evidence" value="ECO:0007669"/>
    <property type="project" value="UniProtKB-KW"/>
</dbReference>